<gene>
    <name evidence="2" type="ordered locus">Desac_2397</name>
</gene>
<sequence>MLKKTFIHLPKVGPATELQFWRQGLHTWEDFLKAGKVRGLSPLRLEMLQKELASSLKHLENPDYFGRRLPFAEHWRLFEQYRPQTAYLDIETIGSTWPHLSVTVIGLYDGRGFRQFILGENLADFPEVIRNYQILVTFNGSQFDLPVLATFFNGWRFQQTQIDLRFVLARLGIKGGLKRIERQFGLERPLDVAGLDGYDAVLLWQRYQRGDQSALETLRRYNREDVINLERLMERAYELSCQRVLAPLAQ</sequence>
<dbReference type="Proteomes" id="UP000000483">
    <property type="component" value="Chromosome"/>
</dbReference>
<keyword evidence="3" id="KW-1185">Reference proteome</keyword>
<organism evidence="2 3">
    <name type="scientific">Desulfobacca acetoxidans (strain ATCC 700848 / DSM 11109 / ASRB2)</name>
    <dbReference type="NCBI Taxonomy" id="880072"/>
    <lineage>
        <taxon>Bacteria</taxon>
        <taxon>Pseudomonadati</taxon>
        <taxon>Thermodesulfobacteriota</taxon>
        <taxon>Desulfobaccia</taxon>
        <taxon>Desulfobaccales</taxon>
        <taxon>Desulfobaccaceae</taxon>
        <taxon>Desulfobacca</taxon>
    </lineage>
</organism>
<accession>F2NFU9</accession>
<dbReference type="SUPFAM" id="SSF53098">
    <property type="entry name" value="Ribonuclease H-like"/>
    <property type="match status" value="1"/>
</dbReference>
<protein>
    <recommendedName>
        <fullName evidence="1">YprB ribonuclease H-like domain-containing protein</fullName>
    </recommendedName>
</protein>
<dbReference type="InterPro" id="IPR038720">
    <property type="entry name" value="YprB_RNase_H-like_dom"/>
</dbReference>
<dbReference type="OrthoDB" id="9790530at2"/>
<evidence type="ECO:0000259" key="1">
    <source>
        <dbReference type="Pfam" id="PF13482"/>
    </source>
</evidence>
<dbReference type="AlphaFoldDB" id="F2NFU9"/>
<reference evidence="2 3" key="1">
    <citation type="journal article" date="2011" name="Stand. Genomic Sci.">
        <title>Complete genome sequence of the acetate-degrading sulfate reducer Desulfobacca acetoxidans type strain (ASRB2).</title>
        <authorList>
            <person name="Goker M."/>
            <person name="Teshima H."/>
            <person name="Lapidus A."/>
            <person name="Nolan M."/>
            <person name="Lucas S."/>
            <person name="Hammon N."/>
            <person name="Deshpande S."/>
            <person name="Cheng J.F."/>
            <person name="Tapia R."/>
            <person name="Han C."/>
            <person name="Goodwin L."/>
            <person name="Pitluck S."/>
            <person name="Huntemann M."/>
            <person name="Liolios K."/>
            <person name="Ivanova N."/>
            <person name="Pagani I."/>
            <person name="Mavromatis K."/>
            <person name="Ovchinikova G."/>
            <person name="Pati A."/>
            <person name="Chen A."/>
            <person name="Palaniappan K."/>
            <person name="Land M."/>
            <person name="Hauser L."/>
            <person name="Brambilla E.M."/>
            <person name="Rohde M."/>
            <person name="Spring S."/>
            <person name="Detter J.C."/>
            <person name="Woyke T."/>
            <person name="Bristow J."/>
            <person name="Eisen J.A."/>
            <person name="Markowitz V."/>
            <person name="Hugenholtz P."/>
            <person name="Kyrpides N.C."/>
            <person name="Klenk H.P."/>
        </authorList>
    </citation>
    <scope>NUCLEOTIDE SEQUENCE [LARGE SCALE GENOMIC DNA]</scope>
    <source>
        <strain evidence="3">ATCC 700848 / DSM 11109 / ASRB2</strain>
    </source>
</reference>
<dbReference type="PANTHER" id="PTHR38462:SF1">
    <property type="entry name" value="YPRB RIBONUCLEASE H-LIKE DOMAIN-CONTAINING PROTEIN"/>
    <property type="match status" value="1"/>
</dbReference>
<evidence type="ECO:0000313" key="3">
    <source>
        <dbReference type="Proteomes" id="UP000000483"/>
    </source>
</evidence>
<proteinExistence type="predicted"/>
<dbReference type="eggNOG" id="COG3359">
    <property type="taxonomic scope" value="Bacteria"/>
</dbReference>
<feature type="domain" description="YprB ribonuclease H-like" evidence="1">
    <location>
        <begin position="86"/>
        <end position="236"/>
    </location>
</feature>
<dbReference type="HOGENOM" id="CLU_073770_0_0_7"/>
<reference evidence="3" key="2">
    <citation type="submission" date="2011-03" db="EMBL/GenBank/DDBJ databases">
        <title>The complete genome of Desulfobacca acetoxidans DSM 11109.</title>
        <authorList>
            <consortium name="US DOE Joint Genome Institute (JGI-PGF)"/>
            <person name="Lucas S."/>
            <person name="Copeland A."/>
            <person name="Lapidus A."/>
            <person name="Bruce D."/>
            <person name="Goodwin L."/>
            <person name="Pitluck S."/>
            <person name="Peters L."/>
            <person name="Kyrpides N."/>
            <person name="Mavromatis K."/>
            <person name="Ivanova N."/>
            <person name="Ovchinnikova G."/>
            <person name="Teshima H."/>
            <person name="Detter J.C."/>
            <person name="Han C."/>
            <person name="Land M."/>
            <person name="Hauser L."/>
            <person name="Markowitz V."/>
            <person name="Cheng J.-F."/>
            <person name="Hugenholtz P."/>
            <person name="Woyke T."/>
            <person name="Wu D."/>
            <person name="Spring S."/>
            <person name="Schueler E."/>
            <person name="Brambilla E."/>
            <person name="Klenk H.-P."/>
            <person name="Eisen J.A."/>
        </authorList>
    </citation>
    <scope>NUCLEOTIDE SEQUENCE [LARGE SCALE GENOMIC DNA]</scope>
    <source>
        <strain evidence="3">ATCC 700848 / DSM 11109 / ASRB2</strain>
    </source>
</reference>
<dbReference type="PANTHER" id="PTHR38462">
    <property type="entry name" value="EXONUCLEASE-LIKE PROTEIN"/>
    <property type="match status" value="1"/>
</dbReference>
<evidence type="ECO:0000313" key="2">
    <source>
        <dbReference type="EMBL" id="AEB10218.1"/>
    </source>
</evidence>
<dbReference type="Pfam" id="PF13482">
    <property type="entry name" value="RNase_H_2"/>
    <property type="match status" value="1"/>
</dbReference>
<dbReference type="InterPro" id="IPR012337">
    <property type="entry name" value="RNaseH-like_sf"/>
</dbReference>
<dbReference type="EMBL" id="CP002629">
    <property type="protein sequence ID" value="AEB10218.1"/>
    <property type="molecule type" value="Genomic_DNA"/>
</dbReference>
<dbReference type="KEGG" id="dao:Desac_2397"/>
<name>F2NFU9_DESAR</name>